<sequence>MSGGRPAVAVAEGVTFPEPAPGERWVVGAVVLNGRGEVFAQLRAPHRRLFPDTWDLIGGHVDPGETLLDALVREVHEETGWRVRRVLRFLGVLTWEGDDGLGLRHEADYVIEVDGDLTAPALEWDKHPRFGWFGPGSLDRLKENRVPADQLVYDVAARALGVKAS</sequence>
<dbReference type="PANTHER" id="PTHR43736">
    <property type="entry name" value="ADP-RIBOSE PYROPHOSPHATASE"/>
    <property type="match status" value="1"/>
</dbReference>
<dbReference type="Gene3D" id="3.90.79.10">
    <property type="entry name" value="Nucleoside Triphosphate Pyrophosphohydrolase"/>
    <property type="match status" value="1"/>
</dbReference>
<dbReference type="CDD" id="cd02883">
    <property type="entry name" value="NUDIX_Hydrolase"/>
    <property type="match status" value="1"/>
</dbReference>
<dbReference type="InterPro" id="IPR020084">
    <property type="entry name" value="NUDIX_hydrolase_CS"/>
</dbReference>
<dbReference type="InterPro" id="IPR015797">
    <property type="entry name" value="NUDIX_hydrolase-like_dom_sf"/>
</dbReference>
<feature type="domain" description="Nudix hydrolase" evidence="4">
    <location>
        <begin position="22"/>
        <end position="158"/>
    </location>
</feature>
<dbReference type="Proteomes" id="UP001183246">
    <property type="component" value="Unassembled WGS sequence"/>
</dbReference>
<dbReference type="InterPro" id="IPR020476">
    <property type="entry name" value="Nudix_hydrolase"/>
</dbReference>
<dbReference type="InterPro" id="IPR000086">
    <property type="entry name" value="NUDIX_hydrolase_dom"/>
</dbReference>
<name>A0ABU2MXV4_9ACTN</name>
<dbReference type="PROSITE" id="PS51462">
    <property type="entry name" value="NUDIX"/>
    <property type="match status" value="1"/>
</dbReference>
<evidence type="ECO:0000259" key="4">
    <source>
        <dbReference type="PROSITE" id="PS51462"/>
    </source>
</evidence>
<reference evidence="6" key="1">
    <citation type="submission" date="2023-07" db="EMBL/GenBank/DDBJ databases">
        <title>30 novel species of actinomycetes from the DSMZ collection.</title>
        <authorList>
            <person name="Nouioui I."/>
        </authorList>
    </citation>
    <scope>NUCLEOTIDE SEQUENCE [LARGE SCALE GENOMIC DNA]</scope>
    <source>
        <strain evidence="6">DSM 44938</strain>
    </source>
</reference>
<dbReference type="PANTHER" id="PTHR43736:SF1">
    <property type="entry name" value="DIHYDRONEOPTERIN TRIPHOSPHATE DIPHOSPHATASE"/>
    <property type="match status" value="1"/>
</dbReference>
<evidence type="ECO:0000313" key="6">
    <source>
        <dbReference type="Proteomes" id="UP001183246"/>
    </source>
</evidence>
<organism evidence="5 6">
    <name type="scientific">Streptomyces litchfieldiae</name>
    <dbReference type="NCBI Taxonomy" id="3075543"/>
    <lineage>
        <taxon>Bacteria</taxon>
        <taxon>Bacillati</taxon>
        <taxon>Actinomycetota</taxon>
        <taxon>Actinomycetes</taxon>
        <taxon>Kitasatosporales</taxon>
        <taxon>Streptomycetaceae</taxon>
        <taxon>Streptomyces</taxon>
    </lineage>
</organism>
<dbReference type="EMBL" id="JAVREL010000021">
    <property type="protein sequence ID" value="MDT0346455.1"/>
    <property type="molecule type" value="Genomic_DNA"/>
</dbReference>
<dbReference type="RefSeq" id="WP_311707581.1">
    <property type="nucleotide sequence ID" value="NZ_JAVREL010000021.1"/>
</dbReference>
<dbReference type="SUPFAM" id="SSF55811">
    <property type="entry name" value="Nudix"/>
    <property type="match status" value="1"/>
</dbReference>
<comment type="caution">
    <text evidence="5">The sequence shown here is derived from an EMBL/GenBank/DDBJ whole genome shotgun (WGS) entry which is preliminary data.</text>
</comment>
<dbReference type="PRINTS" id="PR00502">
    <property type="entry name" value="NUDIXFAMILY"/>
</dbReference>
<evidence type="ECO:0000313" key="5">
    <source>
        <dbReference type="EMBL" id="MDT0346455.1"/>
    </source>
</evidence>
<evidence type="ECO:0000256" key="3">
    <source>
        <dbReference type="RuleBase" id="RU003476"/>
    </source>
</evidence>
<protein>
    <submittedName>
        <fullName evidence="5">NUDIX domain-containing protein</fullName>
    </submittedName>
</protein>
<keyword evidence="2 3" id="KW-0378">Hydrolase</keyword>
<accession>A0ABU2MXV4</accession>
<keyword evidence="6" id="KW-1185">Reference proteome</keyword>
<comment type="similarity">
    <text evidence="1 3">Belongs to the Nudix hydrolase family.</text>
</comment>
<evidence type="ECO:0000256" key="1">
    <source>
        <dbReference type="ARBA" id="ARBA00005582"/>
    </source>
</evidence>
<gene>
    <name evidence="5" type="ORF">RM590_28310</name>
</gene>
<dbReference type="Pfam" id="PF00293">
    <property type="entry name" value="NUDIX"/>
    <property type="match status" value="1"/>
</dbReference>
<dbReference type="PROSITE" id="PS00893">
    <property type="entry name" value="NUDIX_BOX"/>
    <property type="match status" value="1"/>
</dbReference>
<proteinExistence type="inferred from homology"/>
<evidence type="ECO:0000256" key="2">
    <source>
        <dbReference type="ARBA" id="ARBA00022801"/>
    </source>
</evidence>